<comment type="subcellular location">
    <subcellularLocation>
        <location evidence="1">Cell outer membrane</location>
    </subcellularLocation>
</comment>
<keyword evidence="4" id="KW-0175">Coiled coil</keyword>
<evidence type="ECO:0000313" key="8">
    <source>
        <dbReference type="Proteomes" id="UP000030063"/>
    </source>
</evidence>
<evidence type="ECO:0000256" key="1">
    <source>
        <dbReference type="ARBA" id="ARBA00004442"/>
    </source>
</evidence>
<keyword evidence="5" id="KW-0732">Signal</keyword>
<proteinExistence type="predicted"/>
<keyword evidence="8" id="KW-1185">Reference proteome</keyword>
<comment type="caution">
    <text evidence="7">The sequence shown here is derived from an EMBL/GenBank/DDBJ whole genome shotgun (WGS) entry which is preliminary data.</text>
</comment>
<feature type="signal peptide" evidence="5">
    <location>
        <begin position="1"/>
        <end position="23"/>
    </location>
</feature>
<evidence type="ECO:0000256" key="2">
    <source>
        <dbReference type="ARBA" id="ARBA00023136"/>
    </source>
</evidence>
<dbReference type="OrthoDB" id="9782229at2"/>
<evidence type="ECO:0000259" key="6">
    <source>
        <dbReference type="PROSITE" id="PS51123"/>
    </source>
</evidence>
<dbReference type="Pfam" id="PF00691">
    <property type="entry name" value="OmpA"/>
    <property type="match status" value="1"/>
</dbReference>
<name>A0A0A1YG62_9PSED</name>
<dbReference type="InterPro" id="IPR025511">
    <property type="entry name" value="DUF4398"/>
</dbReference>
<dbReference type="Gene3D" id="3.30.1330.60">
    <property type="entry name" value="OmpA-like domain"/>
    <property type="match status" value="1"/>
</dbReference>
<dbReference type="PANTHER" id="PTHR30329">
    <property type="entry name" value="STATOR ELEMENT OF FLAGELLAR MOTOR COMPLEX"/>
    <property type="match status" value="1"/>
</dbReference>
<dbReference type="InterPro" id="IPR036737">
    <property type="entry name" value="OmpA-like_sf"/>
</dbReference>
<feature type="domain" description="OmpA-like" evidence="6">
    <location>
        <begin position="146"/>
        <end position="263"/>
    </location>
</feature>
<dbReference type="InterPro" id="IPR050330">
    <property type="entry name" value="Bact_OuterMem_StrucFunc"/>
</dbReference>
<organism evidence="7 8">
    <name type="scientific">Pseudomonas taeanensis MS-3</name>
    <dbReference type="NCBI Taxonomy" id="1395571"/>
    <lineage>
        <taxon>Bacteria</taxon>
        <taxon>Pseudomonadati</taxon>
        <taxon>Pseudomonadota</taxon>
        <taxon>Gammaproteobacteria</taxon>
        <taxon>Pseudomonadales</taxon>
        <taxon>Pseudomonadaceae</taxon>
        <taxon>Pseudomonas</taxon>
    </lineage>
</organism>
<dbReference type="PRINTS" id="PR01021">
    <property type="entry name" value="OMPADOMAIN"/>
</dbReference>
<feature type="chain" id="PRO_5001995740" evidence="5">
    <location>
        <begin position="24"/>
        <end position="270"/>
    </location>
</feature>
<dbReference type="InterPro" id="IPR006665">
    <property type="entry name" value="OmpA-like"/>
</dbReference>
<dbReference type="Pfam" id="PF14346">
    <property type="entry name" value="DUF4398"/>
    <property type="match status" value="1"/>
</dbReference>
<reference evidence="7 8" key="1">
    <citation type="journal article" date="2014" name="Genome Announc.">
        <title>Draft Genome Sequence of Petroleum Oil-Degrading Marine Bacterium Pseudomonas taeanensis Strain MS-3, Isolated from a Crude Oil-Contaminated Seashore.</title>
        <authorList>
            <person name="Lee S.Y."/>
            <person name="Kim S.H."/>
            <person name="Lee D.G."/>
            <person name="Shin S."/>
            <person name="Yun S.H."/>
            <person name="Choi C.W."/>
            <person name="Chung Y.H."/>
            <person name="Choi J.S."/>
            <person name="Kahng H.Y."/>
            <person name="Kim S.I."/>
        </authorList>
    </citation>
    <scope>NUCLEOTIDE SEQUENCE [LARGE SCALE GENOMIC DNA]</scope>
    <source>
        <strain evidence="7 8">MS-3</strain>
    </source>
</reference>
<dbReference type="GO" id="GO:0009279">
    <property type="term" value="C:cell outer membrane"/>
    <property type="evidence" value="ECO:0007669"/>
    <property type="project" value="UniProtKB-SubCell"/>
</dbReference>
<evidence type="ECO:0000256" key="4">
    <source>
        <dbReference type="SAM" id="Coils"/>
    </source>
</evidence>
<evidence type="ECO:0000256" key="3">
    <source>
        <dbReference type="PROSITE-ProRule" id="PRU00473"/>
    </source>
</evidence>
<dbReference type="Proteomes" id="UP000030063">
    <property type="component" value="Unassembled WGS sequence"/>
</dbReference>
<dbReference type="EMBL" id="AWSQ01000009">
    <property type="protein sequence ID" value="KFX67978.1"/>
    <property type="molecule type" value="Genomic_DNA"/>
</dbReference>
<keyword evidence="2 3" id="KW-0472">Membrane</keyword>
<dbReference type="STRING" id="1395571.TMS3_0122490"/>
<gene>
    <name evidence="7" type="ORF">TMS3_0122490</name>
</gene>
<dbReference type="PANTHER" id="PTHR30329:SF20">
    <property type="entry name" value="EXPORTED PROTEIN"/>
    <property type="match status" value="1"/>
</dbReference>
<dbReference type="CDD" id="cd07185">
    <property type="entry name" value="OmpA_C-like"/>
    <property type="match status" value="1"/>
</dbReference>
<dbReference type="eggNOG" id="COG2885">
    <property type="taxonomic scope" value="Bacteria"/>
</dbReference>
<dbReference type="PROSITE" id="PS51257">
    <property type="entry name" value="PROKAR_LIPOPROTEIN"/>
    <property type="match status" value="1"/>
</dbReference>
<dbReference type="AlphaFoldDB" id="A0A0A1YG62"/>
<dbReference type="InterPro" id="IPR006664">
    <property type="entry name" value="OMP_bac"/>
</dbReference>
<dbReference type="SUPFAM" id="SSF103088">
    <property type="entry name" value="OmpA-like"/>
    <property type="match status" value="1"/>
</dbReference>
<protein>
    <submittedName>
        <fullName evidence="7">Membrane protein</fullName>
    </submittedName>
</protein>
<sequence>MSAKTQAITSVMLALLLSGCASSQPNSGEALEAARSRFQAVREDSNVLRSAPKDVIRAGESLARADRLSSYWGSADDVRHYAYLSQRYSDIAEQHSDLNLNQERAVKLELEVQRLQLALREAKLLSVQEHGSWLEEQMLSLATSESERGLVMTLGDVLFDAGQADLQASANRTVLKLVHFLQLNPRRVVRIEGYTDNRGDKQVNLELSRARAQTVADMLVDLGIDAKRIEVQGHGENFPVKENASSKGRAQNRRVEIVFSDEQGRLGAAR</sequence>
<feature type="coiled-coil region" evidence="4">
    <location>
        <begin position="98"/>
        <end position="125"/>
    </location>
</feature>
<accession>A0A0A1YG62</accession>
<evidence type="ECO:0000256" key="5">
    <source>
        <dbReference type="SAM" id="SignalP"/>
    </source>
</evidence>
<dbReference type="PROSITE" id="PS51123">
    <property type="entry name" value="OMPA_2"/>
    <property type="match status" value="1"/>
</dbReference>
<evidence type="ECO:0000313" key="7">
    <source>
        <dbReference type="EMBL" id="KFX67978.1"/>
    </source>
</evidence>
<dbReference type="RefSeq" id="WP_025167443.1">
    <property type="nucleotide sequence ID" value="NZ_AWSQ01000009.1"/>
</dbReference>